<feature type="domain" description="MoaB/Mog" evidence="8">
    <location>
        <begin position="187"/>
        <end position="326"/>
    </location>
</feature>
<dbReference type="RefSeq" id="WP_019194207.1">
    <property type="nucleotide sequence ID" value="NZ_LT629765.1"/>
</dbReference>
<evidence type="ECO:0000256" key="5">
    <source>
        <dbReference type="ARBA" id="ARBA00023150"/>
    </source>
</evidence>
<evidence type="ECO:0000313" key="10">
    <source>
        <dbReference type="Proteomes" id="UP000182237"/>
    </source>
</evidence>
<proteinExistence type="inferred from homology"/>
<dbReference type="SUPFAM" id="SSF53218">
    <property type="entry name" value="Molybdenum cofactor biosynthesis proteins"/>
    <property type="match status" value="1"/>
</dbReference>
<dbReference type="OrthoDB" id="9804758at2"/>
<organism evidence="9 10">
    <name type="scientific">Corynebacterium timonense</name>
    <dbReference type="NCBI Taxonomy" id="441500"/>
    <lineage>
        <taxon>Bacteria</taxon>
        <taxon>Bacillati</taxon>
        <taxon>Actinomycetota</taxon>
        <taxon>Actinomycetes</taxon>
        <taxon>Mycobacteriales</taxon>
        <taxon>Corynebacteriaceae</taxon>
        <taxon>Corynebacterium</taxon>
    </lineage>
</organism>
<comment type="pathway">
    <text evidence="2 7">Cofactor biosynthesis; molybdopterin biosynthesis.</text>
</comment>
<dbReference type="InterPro" id="IPR005111">
    <property type="entry name" value="MoeA_C_domain_IV"/>
</dbReference>
<dbReference type="GO" id="GO:0005829">
    <property type="term" value="C:cytosol"/>
    <property type="evidence" value="ECO:0007669"/>
    <property type="project" value="TreeGrafter"/>
</dbReference>
<dbReference type="InterPro" id="IPR005110">
    <property type="entry name" value="MoeA_linker/N"/>
</dbReference>
<comment type="function">
    <text evidence="1 7">Catalyzes the insertion of molybdate into adenylated molybdopterin with the concomitant release of AMP.</text>
</comment>
<dbReference type="InterPro" id="IPR036688">
    <property type="entry name" value="MoeA_C_domain_IV_sf"/>
</dbReference>
<dbReference type="EMBL" id="LT629765">
    <property type="protein sequence ID" value="SDS30026.1"/>
    <property type="molecule type" value="Genomic_DNA"/>
</dbReference>
<dbReference type="GO" id="GO:0061599">
    <property type="term" value="F:molybdopterin molybdotransferase activity"/>
    <property type="evidence" value="ECO:0007669"/>
    <property type="project" value="UniProtKB-UniRule"/>
</dbReference>
<dbReference type="NCBIfam" id="NF045515">
    <property type="entry name" value="Glp_gephyrin"/>
    <property type="match status" value="1"/>
</dbReference>
<dbReference type="InterPro" id="IPR001453">
    <property type="entry name" value="MoaB/Mog_dom"/>
</dbReference>
<keyword evidence="5 7" id="KW-0501">Molybdenum cofactor biosynthesis</keyword>
<dbReference type="InterPro" id="IPR036135">
    <property type="entry name" value="MoeA_linker/N_sf"/>
</dbReference>
<evidence type="ECO:0000256" key="4">
    <source>
        <dbReference type="ARBA" id="ARBA00022505"/>
    </source>
</evidence>
<comment type="similarity">
    <text evidence="3 7">Belongs to the MoeA family.</text>
</comment>
<evidence type="ECO:0000256" key="3">
    <source>
        <dbReference type="ARBA" id="ARBA00010763"/>
    </source>
</evidence>
<dbReference type="Gene3D" id="3.40.980.10">
    <property type="entry name" value="MoaB/Mog-like domain"/>
    <property type="match status" value="1"/>
</dbReference>
<dbReference type="eggNOG" id="COG0303">
    <property type="taxonomic scope" value="Bacteria"/>
</dbReference>
<comment type="catalytic activity">
    <reaction evidence="6">
        <text>adenylyl-molybdopterin + molybdate = Mo-molybdopterin + AMP + H(+)</text>
        <dbReference type="Rhea" id="RHEA:35047"/>
        <dbReference type="ChEBI" id="CHEBI:15378"/>
        <dbReference type="ChEBI" id="CHEBI:36264"/>
        <dbReference type="ChEBI" id="CHEBI:62727"/>
        <dbReference type="ChEBI" id="CHEBI:71302"/>
        <dbReference type="ChEBI" id="CHEBI:456215"/>
        <dbReference type="EC" id="2.10.1.1"/>
    </reaction>
</comment>
<dbReference type="STRING" id="1203190.GCA_000312345_01387"/>
<gene>
    <name evidence="9" type="ORF">SAMN04488539_1397</name>
</gene>
<dbReference type="GO" id="GO:0046872">
    <property type="term" value="F:metal ion binding"/>
    <property type="evidence" value="ECO:0007669"/>
    <property type="project" value="UniProtKB-UniRule"/>
</dbReference>
<evidence type="ECO:0000256" key="1">
    <source>
        <dbReference type="ARBA" id="ARBA00002901"/>
    </source>
</evidence>
<dbReference type="Pfam" id="PF03454">
    <property type="entry name" value="MoeA_C"/>
    <property type="match status" value="1"/>
</dbReference>
<dbReference type="Pfam" id="PF00994">
    <property type="entry name" value="MoCF_biosynth"/>
    <property type="match status" value="1"/>
</dbReference>
<dbReference type="Proteomes" id="UP000182237">
    <property type="component" value="Chromosome I"/>
</dbReference>
<evidence type="ECO:0000256" key="2">
    <source>
        <dbReference type="ARBA" id="ARBA00005046"/>
    </source>
</evidence>
<dbReference type="PANTHER" id="PTHR10192">
    <property type="entry name" value="MOLYBDOPTERIN BIOSYNTHESIS PROTEIN"/>
    <property type="match status" value="1"/>
</dbReference>
<dbReference type="SUPFAM" id="SSF63882">
    <property type="entry name" value="MoeA N-terminal region -like"/>
    <property type="match status" value="1"/>
</dbReference>
<name>A0A1H1R332_9CORY</name>
<evidence type="ECO:0000256" key="7">
    <source>
        <dbReference type="RuleBase" id="RU365090"/>
    </source>
</evidence>
<sequence length="419" mass="43379">MRSVDDQLAMVIDAAAAPDPIRVTIADALGLMCAEEVAATRSLPGFSQAAVDGYAVRAVDVGGGVALGSREDPGPVDASLPVVGEVAAGSQKPLRLQPRQAVRVATGAPLPTLADAVLPLEWSDRGCKRVSALRSVSTGDFVRREGADIQPGDVAVSAGAVLGPAQIGLLAATGRDKVLVYPRPRVAVMAYGLELVEIGRDPGLGQVYDVTSYALAAAAREAGADVQRVGIINAEPRRLKETIANQVARSELLVIAGAVGGSGADAVQEVLGGLGEIDVTRVAMHPGSVQGFGLVGEDRVPVFLLPSNPVSALVIFETIVRPAIRQSLGKRTPARRAVHARSLGPIQSIPGRRGFIRARLMRDAETGDYLVQGLGGPGGGPAHLLAGFADANAMIEIPEEVTDIRPGDVVDVVFLQQRS</sequence>
<dbReference type="GO" id="GO:0006777">
    <property type="term" value="P:Mo-molybdopterin cofactor biosynthetic process"/>
    <property type="evidence" value="ECO:0007669"/>
    <property type="project" value="UniProtKB-UniRule"/>
</dbReference>
<reference evidence="9 10" key="1">
    <citation type="submission" date="2016-10" db="EMBL/GenBank/DDBJ databases">
        <authorList>
            <person name="de Groot N.N."/>
        </authorList>
    </citation>
    <scope>NUCLEOTIDE SEQUENCE [LARGE SCALE GENOMIC DNA]</scope>
    <source>
        <strain evidence="9 10">DSM 45434</strain>
    </source>
</reference>
<evidence type="ECO:0000259" key="8">
    <source>
        <dbReference type="SMART" id="SM00852"/>
    </source>
</evidence>
<evidence type="ECO:0000256" key="6">
    <source>
        <dbReference type="ARBA" id="ARBA00047317"/>
    </source>
</evidence>
<dbReference type="Gene3D" id="3.90.105.10">
    <property type="entry name" value="Molybdopterin biosynthesis moea protein, domain 2"/>
    <property type="match status" value="1"/>
</dbReference>
<dbReference type="EC" id="2.10.1.1" evidence="7"/>
<keyword evidence="4 7" id="KW-0500">Molybdenum</keyword>
<dbReference type="Gene3D" id="2.170.190.11">
    <property type="entry name" value="Molybdopterin biosynthesis moea protein, domain 3"/>
    <property type="match status" value="1"/>
</dbReference>
<accession>A0A1H1R332</accession>
<dbReference type="SMART" id="SM00852">
    <property type="entry name" value="MoCF_biosynth"/>
    <property type="match status" value="1"/>
</dbReference>
<protein>
    <recommendedName>
        <fullName evidence="7">Molybdopterin molybdenumtransferase</fullName>
        <ecNumber evidence="7">2.10.1.1</ecNumber>
    </recommendedName>
</protein>
<dbReference type="PANTHER" id="PTHR10192:SF5">
    <property type="entry name" value="GEPHYRIN"/>
    <property type="match status" value="1"/>
</dbReference>
<dbReference type="InterPro" id="IPR036425">
    <property type="entry name" value="MoaB/Mog-like_dom_sf"/>
</dbReference>
<dbReference type="UniPathway" id="UPA00344"/>
<dbReference type="InterPro" id="IPR038987">
    <property type="entry name" value="MoeA-like"/>
</dbReference>
<keyword evidence="7" id="KW-0460">Magnesium</keyword>
<keyword evidence="7 9" id="KW-0808">Transferase</keyword>
<dbReference type="CDD" id="cd00887">
    <property type="entry name" value="MoeA"/>
    <property type="match status" value="1"/>
</dbReference>
<dbReference type="Pfam" id="PF03453">
    <property type="entry name" value="MoeA_N"/>
    <property type="match status" value="1"/>
</dbReference>
<dbReference type="SUPFAM" id="SSF63867">
    <property type="entry name" value="MoeA C-terminal domain-like"/>
    <property type="match status" value="1"/>
</dbReference>
<comment type="cofactor">
    <cofactor evidence="7">
        <name>Mg(2+)</name>
        <dbReference type="ChEBI" id="CHEBI:18420"/>
    </cofactor>
</comment>
<evidence type="ECO:0000313" key="9">
    <source>
        <dbReference type="EMBL" id="SDS30026.1"/>
    </source>
</evidence>
<keyword evidence="10" id="KW-1185">Reference proteome</keyword>
<keyword evidence="7" id="KW-0479">Metal-binding</keyword>
<dbReference type="Gene3D" id="2.40.340.10">
    <property type="entry name" value="MoeA, C-terminal, domain IV"/>
    <property type="match status" value="1"/>
</dbReference>
<dbReference type="AlphaFoldDB" id="A0A1H1R332"/>